<sequence length="90" mass="9517">MSRLPAIQRTGLAAIVLAVLMTGTGQAAEPAHTLPDKGLLRVGDQLISLYGVSLPAPGQLCEDDDVPWPCGTIAWQALDQHLLNSKLDCV</sequence>
<accession>A0A381NTU6</accession>
<proteinExistence type="predicted"/>
<name>A0A381NTU6_9ZZZZ</name>
<evidence type="ECO:0000313" key="1">
    <source>
        <dbReference type="EMBL" id="SUZ56903.1"/>
    </source>
</evidence>
<gene>
    <name evidence="1" type="ORF">METZ01_LOCUS9757</name>
</gene>
<reference evidence="1" key="1">
    <citation type="submission" date="2018-05" db="EMBL/GenBank/DDBJ databases">
        <authorList>
            <person name="Lanie J.A."/>
            <person name="Ng W.-L."/>
            <person name="Kazmierczak K.M."/>
            <person name="Andrzejewski T.M."/>
            <person name="Davidsen T.M."/>
            <person name="Wayne K.J."/>
            <person name="Tettelin H."/>
            <person name="Glass J.I."/>
            <person name="Rusch D."/>
            <person name="Podicherti R."/>
            <person name="Tsui H.-C.T."/>
            <person name="Winkler M.E."/>
        </authorList>
    </citation>
    <scope>NUCLEOTIDE SEQUENCE</scope>
</reference>
<dbReference type="EMBL" id="UINC01000531">
    <property type="protein sequence ID" value="SUZ56903.1"/>
    <property type="molecule type" value="Genomic_DNA"/>
</dbReference>
<protein>
    <submittedName>
        <fullName evidence="1">Uncharacterized protein</fullName>
    </submittedName>
</protein>
<feature type="non-terminal residue" evidence="1">
    <location>
        <position position="90"/>
    </location>
</feature>
<organism evidence="1">
    <name type="scientific">marine metagenome</name>
    <dbReference type="NCBI Taxonomy" id="408172"/>
    <lineage>
        <taxon>unclassified sequences</taxon>
        <taxon>metagenomes</taxon>
        <taxon>ecological metagenomes</taxon>
    </lineage>
</organism>
<dbReference type="AlphaFoldDB" id="A0A381NTU6"/>